<proteinExistence type="predicted"/>
<feature type="compositionally biased region" description="Acidic residues" evidence="1">
    <location>
        <begin position="21"/>
        <end position="35"/>
    </location>
</feature>
<evidence type="ECO:0000313" key="3">
    <source>
        <dbReference type="Proteomes" id="UP000585614"/>
    </source>
</evidence>
<accession>A0A7J7WAP7</accession>
<evidence type="ECO:0000256" key="1">
    <source>
        <dbReference type="SAM" id="MobiDB-lite"/>
    </source>
</evidence>
<feature type="compositionally biased region" description="Basic and acidic residues" evidence="1">
    <location>
        <begin position="1"/>
        <end position="20"/>
    </location>
</feature>
<dbReference type="AlphaFoldDB" id="A0A7J7WAP7"/>
<name>A0A7J7WAP7_RHIFE</name>
<evidence type="ECO:0000313" key="2">
    <source>
        <dbReference type="EMBL" id="KAF6334462.1"/>
    </source>
</evidence>
<reference evidence="2 3" key="1">
    <citation type="journal article" date="2020" name="Nature">
        <title>Six reference-quality genomes reveal evolution of bat adaptations.</title>
        <authorList>
            <person name="Jebb D."/>
            <person name="Huang Z."/>
            <person name="Pippel M."/>
            <person name="Hughes G.M."/>
            <person name="Lavrichenko K."/>
            <person name="Devanna P."/>
            <person name="Winkler S."/>
            <person name="Jermiin L.S."/>
            <person name="Skirmuntt E.C."/>
            <person name="Katzourakis A."/>
            <person name="Burkitt-Gray L."/>
            <person name="Ray D.A."/>
            <person name="Sullivan K.A.M."/>
            <person name="Roscito J.G."/>
            <person name="Kirilenko B.M."/>
            <person name="Davalos L.M."/>
            <person name="Corthals A.P."/>
            <person name="Power M.L."/>
            <person name="Jones G."/>
            <person name="Ransome R.D."/>
            <person name="Dechmann D.K.N."/>
            <person name="Locatelli A.G."/>
            <person name="Puechmaille S.J."/>
            <person name="Fedrigo O."/>
            <person name="Jarvis E.D."/>
            <person name="Hiller M."/>
            <person name="Vernes S.C."/>
            <person name="Myers E.W."/>
            <person name="Teeling E.C."/>
        </authorList>
    </citation>
    <scope>NUCLEOTIDE SEQUENCE [LARGE SCALE GENOMIC DNA]</scope>
    <source>
        <strain evidence="2">MRhiFer1</strain>
        <tissue evidence="2">Lung</tissue>
    </source>
</reference>
<comment type="caution">
    <text evidence="2">The sequence shown here is derived from an EMBL/GenBank/DDBJ whole genome shotgun (WGS) entry which is preliminary data.</text>
</comment>
<feature type="region of interest" description="Disordered" evidence="1">
    <location>
        <begin position="62"/>
        <end position="97"/>
    </location>
</feature>
<dbReference type="Proteomes" id="UP000585614">
    <property type="component" value="Unassembled WGS sequence"/>
</dbReference>
<feature type="region of interest" description="Disordered" evidence="1">
    <location>
        <begin position="1"/>
        <end position="45"/>
    </location>
</feature>
<organism evidence="2 3">
    <name type="scientific">Rhinolophus ferrumequinum</name>
    <name type="common">Greater horseshoe bat</name>
    <dbReference type="NCBI Taxonomy" id="59479"/>
    <lineage>
        <taxon>Eukaryota</taxon>
        <taxon>Metazoa</taxon>
        <taxon>Chordata</taxon>
        <taxon>Craniata</taxon>
        <taxon>Vertebrata</taxon>
        <taxon>Euteleostomi</taxon>
        <taxon>Mammalia</taxon>
        <taxon>Eutheria</taxon>
        <taxon>Laurasiatheria</taxon>
        <taxon>Chiroptera</taxon>
        <taxon>Yinpterochiroptera</taxon>
        <taxon>Rhinolophoidea</taxon>
        <taxon>Rhinolophidae</taxon>
        <taxon>Rhinolophinae</taxon>
        <taxon>Rhinolophus</taxon>
    </lineage>
</organism>
<dbReference type="EMBL" id="JACAGC010000011">
    <property type="protein sequence ID" value="KAF6334462.1"/>
    <property type="molecule type" value="Genomic_DNA"/>
</dbReference>
<protein>
    <submittedName>
        <fullName evidence="2">Testis expressed 54</fullName>
    </submittedName>
</protein>
<feature type="compositionally biased region" description="Polar residues" evidence="1">
    <location>
        <begin position="71"/>
        <end position="87"/>
    </location>
</feature>
<gene>
    <name evidence="2" type="ORF">mRhiFer1_016804</name>
</gene>
<sequence length="97" mass="11148">MGCCQDKDFQTSKGHAKEAQSEEVEEEDTEGIDVDSSDHQNPKRNKSLLITVLWRRLSMFSRRGSTRSNRRQSIQNQKHGCMLQNNAEKVLEEPEKG</sequence>
<dbReference type="OrthoDB" id="9630289at2759"/>